<organism evidence="2 3">
    <name type="scientific">Haloferax volcanii</name>
    <name type="common">Halobacterium volcanii</name>
    <dbReference type="NCBI Taxonomy" id="2246"/>
    <lineage>
        <taxon>Archaea</taxon>
        <taxon>Methanobacteriati</taxon>
        <taxon>Methanobacteriota</taxon>
        <taxon>Stenosarchaea group</taxon>
        <taxon>Halobacteria</taxon>
        <taxon>Halobacteriales</taxon>
        <taxon>Haloferacaceae</taxon>
        <taxon>Haloferax</taxon>
    </lineage>
</organism>
<dbReference type="GeneID" id="44084424"/>
<gene>
    <name evidence="2" type="ORF">G3A49_13405</name>
</gene>
<name>A0A6C0UU67_HALVO</name>
<dbReference type="Proteomes" id="UP000465667">
    <property type="component" value="Chromosome"/>
</dbReference>
<dbReference type="AlphaFoldDB" id="A0A6C0UU67"/>
<keyword evidence="1" id="KW-1133">Transmembrane helix</keyword>
<reference evidence="2 3" key="1">
    <citation type="submission" date="2020-02" db="EMBL/GenBank/DDBJ databases">
        <title>Whole genome sequence of Haloferax alexandrinus pws1.</title>
        <authorList>
            <person name="Verma D.K."/>
            <person name="Gopal K."/>
            <person name="Prasad E.S."/>
        </authorList>
    </citation>
    <scope>NUCLEOTIDE SEQUENCE [LARGE SCALE GENOMIC DNA]</scope>
    <source>
        <strain evidence="3">wsp1</strain>
    </source>
</reference>
<protein>
    <submittedName>
        <fullName evidence="2">Uncharacterized protein</fullName>
    </submittedName>
</protein>
<proteinExistence type="predicted"/>
<dbReference type="RefSeq" id="WP_163489347.1">
    <property type="nucleotide sequence ID" value="NZ_CP048738.1"/>
</dbReference>
<accession>A0A6C0UU67</accession>
<feature type="transmembrane region" description="Helical" evidence="1">
    <location>
        <begin position="83"/>
        <end position="104"/>
    </location>
</feature>
<keyword evidence="1" id="KW-0472">Membrane</keyword>
<dbReference type="EMBL" id="CP048738">
    <property type="protein sequence ID" value="QIB79074.1"/>
    <property type="molecule type" value="Genomic_DNA"/>
</dbReference>
<evidence type="ECO:0000256" key="1">
    <source>
        <dbReference type="SAM" id="Phobius"/>
    </source>
</evidence>
<sequence>MTESNDVPENGDATEDETTPLYAQVAERADKRFEQFERRVAECLSVRQAKALTTIAGVTALGSTSAAAQSLGEFGDAMCGTGLGQLIGFVFIGAAMYLFIKAVMKAMTAMEKMNSTKQGQQHEGKQQLVDAGTTFSGVFIPALAAGVTEIMGMNTVSCLAPSSWSVVGTVIVGVPF</sequence>
<dbReference type="KEGG" id="hale:G3A49_13405"/>
<evidence type="ECO:0000313" key="2">
    <source>
        <dbReference type="EMBL" id="QIB79074.1"/>
    </source>
</evidence>
<evidence type="ECO:0000313" key="3">
    <source>
        <dbReference type="Proteomes" id="UP000465667"/>
    </source>
</evidence>
<keyword evidence="1" id="KW-0812">Transmembrane</keyword>